<comment type="caution">
    <text evidence="2">The sequence shown here is derived from an EMBL/GenBank/DDBJ whole genome shotgun (WGS) entry which is preliminary data.</text>
</comment>
<dbReference type="Proteomes" id="UP000663866">
    <property type="component" value="Unassembled WGS sequence"/>
</dbReference>
<feature type="region of interest" description="Disordered" evidence="1">
    <location>
        <begin position="38"/>
        <end position="60"/>
    </location>
</feature>
<dbReference type="EMBL" id="CAJOBG010083909">
    <property type="protein sequence ID" value="CAF4641751.1"/>
    <property type="molecule type" value="Genomic_DNA"/>
</dbReference>
<dbReference type="AlphaFoldDB" id="A0A821F1Y9"/>
<evidence type="ECO:0000313" key="3">
    <source>
        <dbReference type="Proteomes" id="UP000663866"/>
    </source>
</evidence>
<feature type="non-terminal residue" evidence="2">
    <location>
        <position position="1"/>
    </location>
</feature>
<keyword evidence="3" id="KW-1185">Reference proteome</keyword>
<evidence type="ECO:0000313" key="2">
    <source>
        <dbReference type="EMBL" id="CAF4641751.1"/>
    </source>
</evidence>
<protein>
    <submittedName>
        <fullName evidence="2">Uncharacterized protein</fullName>
    </submittedName>
</protein>
<proteinExistence type="predicted"/>
<organism evidence="2 3">
    <name type="scientific">Rotaria magnacalcarata</name>
    <dbReference type="NCBI Taxonomy" id="392030"/>
    <lineage>
        <taxon>Eukaryota</taxon>
        <taxon>Metazoa</taxon>
        <taxon>Spiralia</taxon>
        <taxon>Gnathifera</taxon>
        <taxon>Rotifera</taxon>
        <taxon>Eurotatoria</taxon>
        <taxon>Bdelloidea</taxon>
        <taxon>Philodinida</taxon>
        <taxon>Philodinidae</taxon>
        <taxon>Rotaria</taxon>
    </lineage>
</organism>
<evidence type="ECO:0000256" key="1">
    <source>
        <dbReference type="SAM" id="MobiDB-lite"/>
    </source>
</evidence>
<feature type="compositionally biased region" description="Basic and acidic residues" evidence="1">
    <location>
        <begin position="38"/>
        <end position="54"/>
    </location>
</feature>
<sequence>EKRDQSIVHQATVMENMPQIADFVYKFYNQKLLAYQEQKRQEELSRYDPERDLPYDPQQP</sequence>
<accession>A0A821F1Y9</accession>
<name>A0A821F1Y9_9BILA</name>
<gene>
    <name evidence="2" type="ORF">OVN521_LOCUS46551</name>
</gene>
<reference evidence="2" key="1">
    <citation type="submission" date="2021-02" db="EMBL/GenBank/DDBJ databases">
        <authorList>
            <person name="Nowell W R."/>
        </authorList>
    </citation>
    <scope>NUCLEOTIDE SEQUENCE</scope>
</reference>
<feature type="non-terminal residue" evidence="2">
    <location>
        <position position="60"/>
    </location>
</feature>